<evidence type="ECO:0000256" key="1">
    <source>
        <dbReference type="PROSITE-ProRule" id="PRU00047"/>
    </source>
</evidence>
<evidence type="ECO:0000313" key="3">
    <source>
        <dbReference type="EMBL" id="EXX67424.1"/>
    </source>
</evidence>
<keyword evidence="1" id="KW-0479">Metal-binding</keyword>
<keyword evidence="1" id="KW-0862">Zinc</keyword>
<dbReference type="EMBL" id="JEMT01017756">
    <property type="protein sequence ID" value="EXX67424.1"/>
    <property type="molecule type" value="Genomic_DNA"/>
</dbReference>
<dbReference type="SUPFAM" id="SSF57756">
    <property type="entry name" value="Retrovirus zinc finger-like domains"/>
    <property type="match status" value="1"/>
</dbReference>
<dbReference type="PROSITE" id="PS50158">
    <property type="entry name" value="ZF_CCHC"/>
    <property type="match status" value="1"/>
</dbReference>
<accession>A0A015KIN7</accession>
<dbReference type="GO" id="GO:0003676">
    <property type="term" value="F:nucleic acid binding"/>
    <property type="evidence" value="ECO:0007669"/>
    <property type="project" value="InterPro"/>
</dbReference>
<evidence type="ECO:0000313" key="4">
    <source>
        <dbReference type="Proteomes" id="UP000022910"/>
    </source>
</evidence>
<dbReference type="Proteomes" id="UP000022910">
    <property type="component" value="Unassembled WGS sequence"/>
</dbReference>
<name>A0A015KIN7_RHIIW</name>
<comment type="caution">
    <text evidence="3">The sequence shown here is derived from an EMBL/GenBank/DDBJ whole genome shotgun (WGS) entry which is preliminary data.</text>
</comment>
<dbReference type="GO" id="GO:0008270">
    <property type="term" value="F:zinc ion binding"/>
    <property type="evidence" value="ECO:0007669"/>
    <property type="project" value="UniProtKB-KW"/>
</dbReference>
<evidence type="ECO:0000259" key="2">
    <source>
        <dbReference type="PROSITE" id="PS50158"/>
    </source>
</evidence>
<protein>
    <recommendedName>
        <fullName evidence="2">CCHC-type domain-containing protein</fullName>
    </recommendedName>
</protein>
<gene>
    <name evidence="3" type="ORF">RirG_114500</name>
</gene>
<proteinExistence type="predicted"/>
<dbReference type="HOGENOM" id="CLU_2832530_0_0_1"/>
<dbReference type="OrthoDB" id="2398871at2759"/>
<keyword evidence="1" id="KW-0863">Zinc-finger</keyword>
<organism evidence="3 4">
    <name type="scientific">Rhizophagus irregularis (strain DAOM 197198w)</name>
    <name type="common">Glomus intraradices</name>
    <dbReference type="NCBI Taxonomy" id="1432141"/>
    <lineage>
        <taxon>Eukaryota</taxon>
        <taxon>Fungi</taxon>
        <taxon>Fungi incertae sedis</taxon>
        <taxon>Mucoromycota</taxon>
        <taxon>Glomeromycotina</taxon>
        <taxon>Glomeromycetes</taxon>
        <taxon>Glomerales</taxon>
        <taxon>Glomeraceae</taxon>
        <taxon>Rhizophagus</taxon>
    </lineage>
</organism>
<reference evidence="3 4" key="1">
    <citation type="submission" date="2014-02" db="EMBL/GenBank/DDBJ databases">
        <title>Single nucleus genome sequencing reveals high similarity among nuclei of an endomycorrhizal fungus.</title>
        <authorList>
            <person name="Lin K."/>
            <person name="Geurts R."/>
            <person name="Zhang Z."/>
            <person name="Limpens E."/>
            <person name="Saunders D.G."/>
            <person name="Mu D."/>
            <person name="Pang E."/>
            <person name="Cao H."/>
            <person name="Cha H."/>
            <person name="Lin T."/>
            <person name="Zhou Q."/>
            <person name="Shang Y."/>
            <person name="Li Y."/>
            <person name="Ivanov S."/>
            <person name="Sharma T."/>
            <person name="Velzen R.V."/>
            <person name="Ruijter N.D."/>
            <person name="Aanen D.K."/>
            <person name="Win J."/>
            <person name="Kamoun S."/>
            <person name="Bisseling T."/>
            <person name="Huang S."/>
        </authorList>
    </citation>
    <scope>NUCLEOTIDE SEQUENCE [LARGE SCALE GENOMIC DNA]</scope>
    <source>
        <strain evidence="4">DAOM197198w</strain>
    </source>
</reference>
<keyword evidence="4" id="KW-1185">Reference proteome</keyword>
<dbReference type="InterPro" id="IPR001878">
    <property type="entry name" value="Znf_CCHC"/>
</dbReference>
<feature type="domain" description="CCHC-type" evidence="2">
    <location>
        <begin position="50"/>
        <end position="65"/>
    </location>
</feature>
<sequence length="66" mass="7584">MERSEVQVDDNKENELQQVENPLVSWRKGRPGTKQFKSSTEKKSRAKYTCKTCGKAGHNSARCQNR</sequence>
<dbReference type="AlphaFoldDB" id="A0A015KIN7"/>
<dbReference type="InterPro" id="IPR036875">
    <property type="entry name" value="Znf_CCHC_sf"/>
</dbReference>